<dbReference type="Proteomes" id="UP001160499">
    <property type="component" value="Unassembled WGS sequence"/>
</dbReference>
<evidence type="ECO:0008006" key="4">
    <source>
        <dbReference type="Google" id="ProtNLM"/>
    </source>
</evidence>
<comment type="caution">
    <text evidence="2">The sequence shown here is derived from an EMBL/GenBank/DDBJ whole genome shotgun (WGS) entry which is preliminary data.</text>
</comment>
<sequence length="163" mass="17661">MTVPVGLSALMLTVAGSLSTASAATNWQYSSEHEGTCLASSPTTSSVWTADCHGTFSWVSWHWGADSITTPTGQVMRRLVSNANGDCLGTRVDSDALANPVFTSACGRNDNQFWSGDSHRLENDNEMELRTSDNGSAVYTDYYSVVDSHNIDPSSFVWWGVHD</sequence>
<evidence type="ECO:0000313" key="2">
    <source>
        <dbReference type="EMBL" id="MDH6219357.1"/>
    </source>
</evidence>
<dbReference type="Gene3D" id="2.80.10.50">
    <property type="match status" value="1"/>
</dbReference>
<accession>A0ABT6LSZ4</accession>
<dbReference type="PROSITE" id="PS50231">
    <property type="entry name" value="RICIN_B_LECTIN"/>
    <property type="match status" value="1"/>
</dbReference>
<dbReference type="InterPro" id="IPR035992">
    <property type="entry name" value="Ricin_B-like_lectins"/>
</dbReference>
<feature type="chain" id="PRO_5047531316" description="Ricin B lectin domain-containing protein" evidence="1">
    <location>
        <begin position="24"/>
        <end position="163"/>
    </location>
</feature>
<reference evidence="2 3" key="1">
    <citation type="submission" date="2023-04" db="EMBL/GenBank/DDBJ databases">
        <title>Forest soil microbial communities from Buena Vista Peninsula, Colon Province, Panama.</title>
        <authorList>
            <person name="Bouskill N."/>
        </authorList>
    </citation>
    <scope>NUCLEOTIDE SEQUENCE [LARGE SCALE GENOMIC DNA]</scope>
    <source>
        <strain evidence="2 3">GGS1</strain>
    </source>
</reference>
<keyword evidence="3" id="KW-1185">Reference proteome</keyword>
<keyword evidence="1" id="KW-0732">Signal</keyword>
<evidence type="ECO:0000256" key="1">
    <source>
        <dbReference type="SAM" id="SignalP"/>
    </source>
</evidence>
<dbReference type="SUPFAM" id="SSF50370">
    <property type="entry name" value="Ricin B-like lectins"/>
    <property type="match status" value="1"/>
</dbReference>
<dbReference type="RefSeq" id="WP_280880175.1">
    <property type="nucleotide sequence ID" value="NZ_JARXVH010000012.1"/>
</dbReference>
<proteinExistence type="predicted"/>
<name>A0ABT6LSZ4_9ACTN</name>
<evidence type="ECO:0000313" key="3">
    <source>
        <dbReference type="Proteomes" id="UP001160499"/>
    </source>
</evidence>
<dbReference type="EMBL" id="JARXVH010000012">
    <property type="protein sequence ID" value="MDH6219357.1"/>
    <property type="molecule type" value="Genomic_DNA"/>
</dbReference>
<feature type="signal peptide" evidence="1">
    <location>
        <begin position="1"/>
        <end position="23"/>
    </location>
</feature>
<gene>
    <name evidence="2" type="ORF">M2283_006691</name>
</gene>
<protein>
    <recommendedName>
        <fullName evidence="4">Ricin B lectin domain-containing protein</fullName>
    </recommendedName>
</protein>
<organism evidence="2 3">
    <name type="scientific">Streptomyces pseudovenezuelae</name>
    <dbReference type="NCBI Taxonomy" id="67350"/>
    <lineage>
        <taxon>Bacteria</taxon>
        <taxon>Bacillati</taxon>
        <taxon>Actinomycetota</taxon>
        <taxon>Actinomycetes</taxon>
        <taxon>Kitasatosporales</taxon>
        <taxon>Streptomycetaceae</taxon>
        <taxon>Streptomyces</taxon>
        <taxon>Streptomyces aurantiacus group</taxon>
    </lineage>
</organism>